<dbReference type="GO" id="GO:0003677">
    <property type="term" value="F:DNA binding"/>
    <property type="evidence" value="ECO:0007669"/>
    <property type="project" value="UniProtKB-KW"/>
</dbReference>
<dbReference type="Pfam" id="PF01807">
    <property type="entry name" value="Zn_ribbon_DnaG"/>
    <property type="match status" value="1"/>
</dbReference>
<evidence type="ECO:0000256" key="13">
    <source>
        <dbReference type="PIRNR" id="PIRNR002811"/>
    </source>
</evidence>
<dbReference type="EC" id="2.7.7.101" evidence="12"/>
<dbReference type="InterPro" id="IPR013173">
    <property type="entry name" value="DNA_primase_DnaG_DnaB-bd_dom"/>
</dbReference>
<comment type="function">
    <text evidence="12 13">RNA polymerase that catalyzes the synthesis of short RNA molecules used as primers for DNA polymerase during DNA replication.</text>
</comment>
<dbReference type="InterPro" id="IPR034151">
    <property type="entry name" value="TOPRIM_DnaG_bac"/>
</dbReference>
<dbReference type="SUPFAM" id="SSF56731">
    <property type="entry name" value="DNA primase core"/>
    <property type="match status" value="1"/>
</dbReference>
<keyword evidence="1 12" id="KW-0240">DNA-directed RNA polymerase</keyword>
<dbReference type="InterPro" id="IPR037068">
    <property type="entry name" value="DNA_primase_core_N_sf"/>
</dbReference>
<comment type="catalytic activity">
    <reaction evidence="12">
        <text>ssDNA + n NTP = ssDNA/pppN(pN)n-1 hybrid + (n-1) diphosphate.</text>
        <dbReference type="EC" id="2.7.7.101"/>
    </reaction>
</comment>
<keyword evidence="9" id="KW-0460">Magnesium</keyword>
<feature type="zinc finger region" description="CHC2-type" evidence="12 14">
    <location>
        <begin position="41"/>
        <end position="65"/>
    </location>
</feature>
<protein>
    <recommendedName>
        <fullName evidence="12 13">DNA primase</fullName>
        <ecNumber evidence="12">2.7.7.101</ecNumber>
    </recommendedName>
</protein>
<dbReference type="InterPro" id="IPR002694">
    <property type="entry name" value="Znf_CHC2"/>
</dbReference>
<accession>A0A8I0G766</accession>
<dbReference type="RefSeq" id="WP_191071148.1">
    <property type="nucleotide sequence ID" value="NZ_CP060506.1"/>
</dbReference>
<dbReference type="AlphaFoldDB" id="A0A8I0G766"/>
<dbReference type="PIRSF" id="PIRSF002811">
    <property type="entry name" value="DnaG"/>
    <property type="match status" value="1"/>
</dbReference>
<evidence type="ECO:0000256" key="1">
    <source>
        <dbReference type="ARBA" id="ARBA00022478"/>
    </source>
</evidence>
<keyword evidence="8 12" id="KW-0862">Zinc</keyword>
<comment type="subunit">
    <text evidence="12">Monomer. Interacts with DnaB.</text>
</comment>
<keyword evidence="3 12" id="KW-0808">Transferase</keyword>
<dbReference type="Gene3D" id="3.90.980.10">
    <property type="entry name" value="DNA primase, catalytic core, N-terminal domain"/>
    <property type="match status" value="1"/>
</dbReference>
<dbReference type="PANTHER" id="PTHR30313">
    <property type="entry name" value="DNA PRIMASE"/>
    <property type="match status" value="1"/>
</dbReference>
<dbReference type="GO" id="GO:0008270">
    <property type="term" value="F:zinc ion binding"/>
    <property type="evidence" value="ECO:0007669"/>
    <property type="project" value="UniProtKB-UniRule"/>
</dbReference>
<keyword evidence="15" id="KW-0175">Coiled coil</keyword>
<dbReference type="PANTHER" id="PTHR30313:SF2">
    <property type="entry name" value="DNA PRIMASE"/>
    <property type="match status" value="1"/>
</dbReference>
<dbReference type="Pfam" id="PF08278">
    <property type="entry name" value="DnaG_DnaB_bind"/>
    <property type="match status" value="1"/>
</dbReference>
<dbReference type="NCBIfam" id="TIGR01391">
    <property type="entry name" value="dnaG"/>
    <property type="match status" value="1"/>
</dbReference>
<evidence type="ECO:0000256" key="7">
    <source>
        <dbReference type="ARBA" id="ARBA00022771"/>
    </source>
</evidence>
<dbReference type="InterPro" id="IPR030846">
    <property type="entry name" value="DnaG_bac"/>
</dbReference>
<name>A0A8I0G766_9ACTO</name>
<dbReference type="Pfam" id="PF10410">
    <property type="entry name" value="DnaB_bind"/>
    <property type="match status" value="1"/>
</dbReference>
<comment type="similarity">
    <text evidence="12 13">Belongs to the DnaG primase family.</text>
</comment>
<dbReference type="EMBL" id="JACRUO010000001">
    <property type="protein sequence ID" value="MBD3689072.1"/>
    <property type="molecule type" value="Genomic_DNA"/>
</dbReference>
<feature type="coiled-coil region" evidence="15">
    <location>
        <begin position="598"/>
        <end position="642"/>
    </location>
</feature>
<gene>
    <name evidence="12" type="primary">dnaG</name>
    <name evidence="18" type="ORF">H8R10_02335</name>
</gene>
<dbReference type="FunFam" id="3.90.980.10:FF:000001">
    <property type="entry name" value="DNA primase"/>
    <property type="match status" value="1"/>
</dbReference>
<evidence type="ECO:0000313" key="18">
    <source>
        <dbReference type="EMBL" id="MBD3689072.1"/>
    </source>
</evidence>
<evidence type="ECO:0000256" key="5">
    <source>
        <dbReference type="ARBA" id="ARBA00022705"/>
    </source>
</evidence>
<comment type="cofactor">
    <cofactor evidence="12 13 14">
        <name>Zn(2+)</name>
        <dbReference type="ChEBI" id="CHEBI:29105"/>
    </cofactor>
    <text evidence="12 13 14">Binds 1 zinc ion per monomer.</text>
</comment>
<dbReference type="InterPro" id="IPR006295">
    <property type="entry name" value="DNA_primase_DnaG"/>
</dbReference>
<dbReference type="GO" id="GO:0000428">
    <property type="term" value="C:DNA-directed RNA polymerase complex"/>
    <property type="evidence" value="ECO:0007669"/>
    <property type="project" value="UniProtKB-KW"/>
</dbReference>
<keyword evidence="11 12" id="KW-0804">Transcription</keyword>
<dbReference type="HAMAP" id="MF_00974">
    <property type="entry name" value="DNA_primase_DnaG"/>
    <property type="match status" value="1"/>
</dbReference>
<dbReference type="SUPFAM" id="SSF57783">
    <property type="entry name" value="Zinc beta-ribbon"/>
    <property type="match status" value="1"/>
</dbReference>
<proteinExistence type="inferred from homology"/>
<evidence type="ECO:0000256" key="6">
    <source>
        <dbReference type="ARBA" id="ARBA00022723"/>
    </source>
</evidence>
<dbReference type="InterPro" id="IPR036977">
    <property type="entry name" value="DNA_primase_Znf_CHC2"/>
</dbReference>
<evidence type="ECO:0000259" key="17">
    <source>
        <dbReference type="PROSITE" id="PS50880"/>
    </source>
</evidence>
<evidence type="ECO:0000256" key="8">
    <source>
        <dbReference type="ARBA" id="ARBA00022833"/>
    </source>
</evidence>
<evidence type="ECO:0000256" key="9">
    <source>
        <dbReference type="ARBA" id="ARBA00022842"/>
    </source>
</evidence>
<evidence type="ECO:0000256" key="2">
    <source>
        <dbReference type="ARBA" id="ARBA00022515"/>
    </source>
</evidence>
<evidence type="ECO:0000313" key="19">
    <source>
        <dbReference type="Proteomes" id="UP000627538"/>
    </source>
</evidence>
<dbReference type="InterPro" id="IPR013264">
    <property type="entry name" value="DNAG_N"/>
</dbReference>
<evidence type="ECO:0000256" key="16">
    <source>
        <dbReference type="SAM" id="MobiDB-lite"/>
    </source>
</evidence>
<dbReference type="GO" id="GO:0005737">
    <property type="term" value="C:cytoplasm"/>
    <property type="evidence" value="ECO:0007669"/>
    <property type="project" value="TreeGrafter"/>
</dbReference>
<evidence type="ECO:0000256" key="10">
    <source>
        <dbReference type="ARBA" id="ARBA00023125"/>
    </source>
</evidence>
<keyword evidence="19" id="KW-1185">Reference proteome</keyword>
<dbReference type="FunFam" id="3.90.580.10:FF:000001">
    <property type="entry name" value="DNA primase"/>
    <property type="match status" value="1"/>
</dbReference>
<comment type="caution">
    <text evidence="18">The sequence shown here is derived from an EMBL/GenBank/DDBJ whole genome shotgun (WGS) entry which is preliminary data.</text>
</comment>
<feature type="region of interest" description="Disordered" evidence="16">
    <location>
        <begin position="452"/>
        <end position="474"/>
    </location>
</feature>
<reference evidence="18 19" key="1">
    <citation type="submission" date="2020-08" db="EMBL/GenBank/DDBJ databases">
        <title>Winkia gen. nov., sp. nov., isolated from faeces of the Anser albifrons in China.</title>
        <authorList>
            <person name="Liu Q."/>
        </authorList>
    </citation>
    <scope>NUCLEOTIDE SEQUENCE [LARGE SCALE GENOMIC DNA]</scope>
    <source>
        <strain evidence="18 19">C62</strain>
    </source>
</reference>
<dbReference type="SMART" id="SM00493">
    <property type="entry name" value="TOPRIM"/>
    <property type="match status" value="1"/>
</dbReference>
<keyword evidence="10 12" id="KW-0238">DNA-binding</keyword>
<dbReference type="Proteomes" id="UP000627538">
    <property type="component" value="Unassembled WGS sequence"/>
</dbReference>
<feature type="domain" description="Toprim" evidence="17">
    <location>
        <begin position="260"/>
        <end position="358"/>
    </location>
</feature>
<organism evidence="18 19">
    <name type="scientific">Nanchangia anserum</name>
    <dbReference type="NCBI Taxonomy" id="2692125"/>
    <lineage>
        <taxon>Bacteria</taxon>
        <taxon>Bacillati</taxon>
        <taxon>Actinomycetota</taxon>
        <taxon>Actinomycetes</taxon>
        <taxon>Actinomycetales</taxon>
        <taxon>Actinomycetaceae</taxon>
        <taxon>Nanchangia</taxon>
    </lineage>
</organism>
<dbReference type="GO" id="GO:1990077">
    <property type="term" value="C:primosome complex"/>
    <property type="evidence" value="ECO:0007669"/>
    <property type="project" value="UniProtKB-KW"/>
</dbReference>
<dbReference type="InterPro" id="IPR006171">
    <property type="entry name" value="TOPRIM_dom"/>
</dbReference>
<keyword evidence="7 12" id="KW-0863">Zinc-finger</keyword>
<evidence type="ECO:0000256" key="15">
    <source>
        <dbReference type="SAM" id="Coils"/>
    </source>
</evidence>
<evidence type="ECO:0000256" key="11">
    <source>
        <dbReference type="ARBA" id="ARBA00023163"/>
    </source>
</evidence>
<keyword evidence="6 12" id="KW-0479">Metal-binding</keyword>
<dbReference type="Pfam" id="PF08275">
    <property type="entry name" value="DNAG_N"/>
    <property type="match status" value="1"/>
</dbReference>
<evidence type="ECO:0000256" key="12">
    <source>
        <dbReference type="HAMAP-Rule" id="MF_00974"/>
    </source>
</evidence>
<dbReference type="InterPro" id="IPR050219">
    <property type="entry name" value="DnaG_primase"/>
</dbReference>
<evidence type="ECO:0000256" key="14">
    <source>
        <dbReference type="PIRSR" id="PIRSR002811-1"/>
    </source>
</evidence>
<dbReference type="SMART" id="SM00400">
    <property type="entry name" value="ZnF_CHCC"/>
    <property type="match status" value="1"/>
</dbReference>
<dbReference type="InterPro" id="IPR019475">
    <property type="entry name" value="DNA_primase_DnaB-bd"/>
</dbReference>
<sequence length="643" mass="70710">MAGLIDRDDIDAVRERCRIDEIVGEHVTLKRAGINSLKGLCPFHDERTPSFHIDPVKGRWHCFGCNEGGDTIEFAMRFFSLSFVEAVEMLAERYGIELHRSEDGGKGRERMSTRRAIAAANDAAQKFFAEALNSPEAGTARVFLAERGFGADVAAAYGLGYAPNSWDRLLTHLRKQGFIEAELEASGLFSRGQRGLYDRFRDRLIFPITSVTGQVVGFGARKLGDDEGPKYLNTPETELYQKSQVLYGLDRARKAISRSRQVVVVEGYTDVMAAHLAGIPTAVATCGTAFGEGHVKTVRRLLSDSADRAAGVVLSSGRARGGEIIFTFDGDEAGQKAALRAFREDQSFAAQTFVAVDPQGMDPCEVRLNRGNDDLKRLISSREPLFAFVIRTTLASCDLDTAEGRIAGLRACAPIVAGIRDDALSREYARQLAGWLGMPENEVRYAVRAARRGGGHPGAATPPPPQARPTAPDDPMTQLERRCLAVVLQCPGEIEGHGFDQLPADAFLSPLYRTVHDTIRAIGGIARFAEVRQEAEQRLGVGRASREAAVRRWFGEICEAGQGLVDDTLSALAVEPLPLDQPDKLGDYARGIVQAFQRKALVHEMGELRSRLSRLREDDPERRAIAERLVELERRRRAYMAQS</sequence>
<evidence type="ECO:0000256" key="4">
    <source>
        <dbReference type="ARBA" id="ARBA00022695"/>
    </source>
</evidence>
<dbReference type="Gene3D" id="3.90.580.10">
    <property type="entry name" value="Zinc finger, CHC2-type domain"/>
    <property type="match status" value="1"/>
</dbReference>
<dbReference type="CDD" id="cd03364">
    <property type="entry name" value="TOPRIM_DnaG_primases"/>
    <property type="match status" value="1"/>
</dbReference>
<dbReference type="PROSITE" id="PS50880">
    <property type="entry name" value="TOPRIM"/>
    <property type="match status" value="1"/>
</dbReference>
<dbReference type="Pfam" id="PF13662">
    <property type="entry name" value="Toprim_4"/>
    <property type="match status" value="1"/>
</dbReference>
<comment type="domain">
    <text evidence="12">Contains an N-terminal zinc-binding domain, a central core domain that contains the primase activity, and a C-terminal DnaB-binding domain.</text>
</comment>
<evidence type="ECO:0000256" key="3">
    <source>
        <dbReference type="ARBA" id="ARBA00022679"/>
    </source>
</evidence>
<keyword evidence="4 12" id="KW-0548">Nucleotidyltransferase</keyword>
<keyword evidence="5 12" id="KW-0235">DNA replication</keyword>
<dbReference type="GO" id="GO:0006269">
    <property type="term" value="P:DNA replication, synthesis of primer"/>
    <property type="evidence" value="ECO:0007669"/>
    <property type="project" value="UniProtKB-UniRule"/>
</dbReference>
<dbReference type="Gene3D" id="3.40.1360.10">
    <property type="match status" value="1"/>
</dbReference>
<keyword evidence="2 12" id="KW-0639">Primosome</keyword>
<dbReference type="GO" id="GO:0003899">
    <property type="term" value="F:DNA-directed RNA polymerase activity"/>
    <property type="evidence" value="ECO:0007669"/>
    <property type="project" value="UniProtKB-UniRule"/>
</dbReference>